<dbReference type="RefSeq" id="WP_135193468.1">
    <property type="nucleotide sequence ID" value="NZ_SPVH01000002.1"/>
</dbReference>
<dbReference type="InterPro" id="IPR021508">
    <property type="entry name" value="Gp17-like"/>
</dbReference>
<accession>A0A4Y9S202</accession>
<dbReference type="Proteomes" id="UP000298216">
    <property type="component" value="Unassembled WGS sequence"/>
</dbReference>
<dbReference type="OrthoDB" id="7204382at2"/>
<sequence length="141" mass="14603">MKDHESALQKAVLVALKGDAAVAALLGGRVFDFAAIGSPDEAAFPHLVIGRCESRPVAADGGGVEQRLTLTGVSRFAGSEEAKAVAAAVRACLHEAVLEADGVRTATLRATFADVFRAGDGRRTYAVVRLRAVTEDVSGDP</sequence>
<gene>
    <name evidence="1" type="ORF">EGY25_02385</name>
</gene>
<evidence type="ECO:0000313" key="1">
    <source>
        <dbReference type="EMBL" id="TFW14076.1"/>
    </source>
</evidence>
<comment type="caution">
    <text evidence="1">The sequence shown here is derived from an EMBL/GenBank/DDBJ whole genome shotgun (WGS) entry which is preliminary data.</text>
</comment>
<name>A0A4Y9S202_9CAUL</name>
<dbReference type="Gene3D" id="3.30.2000.30">
    <property type="match status" value="1"/>
</dbReference>
<proteinExistence type="predicted"/>
<evidence type="ECO:0000313" key="2">
    <source>
        <dbReference type="Proteomes" id="UP000298216"/>
    </source>
</evidence>
<dbReference type="InterPro" id="IPR053745">
    <property type="entry name" value="Viral_Tail_Comp_sf"/>
</dbReference>
<organism evidence="1 2">
    <name type="scientific">Brevundimonas intermedia</name>
    <dbReference type="NCBI Taxonomy" id="74315"/>
    <lineage>
        <taxon>Bacteria</taxon>
        <taxon>Pseudomonadati</taxon>
        <taxon>Pseudomonadota</taxon>
        <taxon>Alphaproteobacteria</taxon>
        <taxon>Caulobacterales</taxon>
        <taxon>Caulobacteraceae</taxon>
        <taxon>Brevundimonas</taxon>
    </lineage>
</organism>
<keyword evidence="2" id="KW-1185">Reference proteome</keyword>
<dbReference type="AlphaFoldDB" id="A0A4Y9S202"/>
<reference evidence="1 2" key="1">
    <citation type="submission" date="2019-03" db="EMBL/GenBank/DDBJ databases">
        <title>Draft genome of Brevundimonas sp. a heavy metal resistant soil bacteria.</title>
        <authorList>
            <person name="Soto J."/>
        </authorList>
    </citation>
    <scope>NUCLEOTIDE SEQUENCE [LARGE SCALE GENOMIC DNA]</scope>
    <source>
        <strain evidence="1 2">B-10</strain>
    </source>
</reference>
<dbReference type="EMBL" id="SPVH01000002">
    <property type="protein sequence ID" value="TFW14076.1"/>
    <property type="molecule type" value="Genomic_DNA"/>
</dbReference>
<protein>
    <submittedName>
        <fullName evidence="1">DUF3168 domain-containing protein</fullName>
    </submittedName>
</protein>
<dbReference type="Pfam" id="PF11367">
    <property type="entry name" value="Tail_completion_gp17"/>
    <property type="match status" value="1"/>
</dbReference>